<dbReference type="EMBL" id="BCLP01065327">
    <property type="protein sequence ID" value="GAU10928.1"/>
    <property type="molecule type" value="Genomic_DNA"/>
</dbReference>
<protein>
    <submittedName>
        <fullName evidence="2">Uncharacterized protein</fullName>
    </submittedName>
</protein>
<feature type="compositionally biased region" description="Basic and acidic residues" evidence="1">
    <location>
        <begin position="60"/>
        <end position="77"/>
    </location>
</feature>
<evidence type="ECO:0000256" key="1">
    <source>
        <dbReference type="SAM" id="MobiDB-lite"/>
    </source>
</evidence>
<feature type="compositionally biased region" description="Polar residues" evidence="1">
    <location>
        <begin position="28"/>
        <end position="42"/>
    </location>
</feature>
<feature type="region of interest" description="Disordered" evidence="1">
    <location>
        <begin position="1"/>
        <end position="77"/>
    </location>
</feature>
<gene>
    <name evidence="2" type="ORF">TSUD_427030</name>
</gene>
<keyword evidence="3" id="KW-1185">Reference proteome</keyword>
<reference evidence="3" key="1">
    <citation type="journal article" date="2017" name="Front. Plant Sci.">
        <title>Climate Clever Clovers: New Paradigm to Reduce the Environmental Footprint of Ruminants by Breeding Low Methanogenic Forages Utilizing Haplotype Variation.</title>
        <authorList>
            <person name="Kaur P."/>
            <person name="Appels R."/>
            <person name="Bayer P.E."/>
            <person name="Keeble-Gagnere G."/>
            <person name="Wang J."/>
            <person name="Hirakawa H."/>
            <person name="Shirasawa K."/>
            <person name="Vercoe P."/>
            <person name="Stefanova K."/>
            <person name="Durmic Z."/>
            <person name="Nichols P."/>
            <person name="Revell C."/>
            <person name="Isobe S.N."/>
            <person name="Edwards D."/>
            <person name="Erskine W."/>
        </authorList>
    </citation>
    <scope>NUCLEOTIDE SEQUENCE [LARGE SCALE GENOMIC DNA]</scope>
    <source>
        <strain evidence="3">cv. Daliak</strain>
    </source>
</reference>
<evidence type="ECO:0000313" key="3">
    <source>
        <dbReference type="Proteomes" id="UP000242715"/>
    </source>
</evidence>
<proteinExistence type="predicted"/>
<sequence length="77" mass="9038">MKLYSSRKDCARERSSKKLLESSKYKPSTHSSNWPNDTSNGRISKRPPRSEGQEISKSVDLPRREKNTEEMRRKEKV</sequence>
<comment type="caution">
    <text evidence="2">The sequence shown here is derived from an EMBL/GenBank/DDBJ whole genome shotgun (WGS) entry which is preliminary data.</text>
</comment>
<dbReference type="AlphaFoldDB" id="A0A1B5Z9Y6"/>
<organism evidence="2 3">
    <name type="scientific">Trifolium subterraneum</name>
    <name type="common">Subterranean clover</name>
    <dbReference type="NCBI Taxonomy" id="3900"/>
    <lineage>
        <taxon>Eukaryota</taxon>
        <taxon>Viridiplantae</taxon>
        <taxon>Streptophyta</taxon>
        <taxon>Embryophyta</taxon>
        <taxon>Tracheophyta</taxon>
        <taxon>Spermatophyta</taxon>
        <taxon>Magnoliopsida</taxon>
        <taxon>eudicotyledons</taxon>
        <taxon>Gunneridae</taxon>
        <taxon>Pentapetalae</taxon>
        <taxon>rosids</taxon>
        <taxon>fabids</taxon>
        <taxon>Fabales</taxon>
        <taxon>Fabaceae</taxon>
        <taxon>Papilionoideae</taxon>
        <taxon>50 kb inversion clade</taxon>
        <taxon>NPAAA clade</taxon>
        <taxon>Hologalegina</taxon>
        <taxon>IRL clade</taxon>
        <taxon>Trifolieae</taxon>
        <taxon>Trifolium</taxon>
    </lineage>
</organism>
<feature type="non-terminal residue" evidence="2">
    <location>
        <position position="77"/>
    </location>
</feature>
<dbReference type="Proteomes" id="UP000242715">
    <property type="component" value="Unassembled WGS sequence"/>
</dbReference>
<accession>A0A1B5Z9Y6</accession>
<name>A0A1B5Z9Y6_TRISU</name>
<evidence type="ECO:0000313" key="2">
    <source>
        <dbReference type="EMBL" id="GAU10928.1"/>
    </source>
</evidence>
<feature type="compositionally biased region" description="Basic and acidic residues" evidence="1">
    <location>
        <begin position="1"/>
        <end position="24"/>
    </location>
</feature>